<dbReference type="SMART" id="SM00267">
    <property type="entry name" value="GGDEF"/>
    <property type="match status" value="1"/>
</dbReference>
<dbReference type="Gene3D" id="3.30.70.270">
    <property type="match status" value="1"/>
</dbReference>
<dbReference type="SUPFAM" id="SSF55073">
    <property type="entry name" value="Nucleotide cyclase"/>
    <property type="match status" value="1"/>
</dbReference>
<dbReference type="InterPro" id="IPR043128">
    <property type="entry name" value="Rev_trsase/Diguanyl_cyclase"/>
</dbReference>
<dbReference type="EC" id="2.7.7.65" evidence="1"/>
<sequence>MSDGKAAEMAGEEDFETARILAVRAMDRIDANGLLPNPENFTLWYAYFGGQNPDLTRAIELAQRDGATLSQSHCDELYKRFFTLDAEAQAIRETSERARVALGRILDQLGSVGSETDRYGQALAGFRGELDQPMSLAELRAMVAAIAAETTAIVDRQTRLQSQLLESSQQLAELRVVLDSARREAMTDGLTGIANRRGFDLALASAAEDAAQTGMPMTLLMVDIDHFKRFNDTHGHLVGDHVLKLVAKVLTEGVKGRDTVARYGGEEFSVILPHTALANALKVAEQLRASVGSRQIINRTRNANYGSVTLSVGAAEYRPGEDLLALMRRADDALYTAKRGGRNRVCAEGTVAG</sequence>
<dbReference type="CDD" id="cd01949">
    <property type="entry name" value="GGDEF"/>
    <property type="match status" value="1"/>
</dbReference>
<dbReference type="Proteomes" id="UP001277471">
    <property type="component" value="Unassembled WGS sequence"/>
</dbReference>
<keyword evidence="5" id="KW-1185">Reference proteome</keyword>
<name>A0ABU4PCU9_AZOBR</name>
<feature type="domain" description="GGDEF" evidence="3">
    <location>
        <begin position="215"/>
        <end position="350"/>
    </location>
</feature>
<evidence type="ECO:0000256" key="1">
    <source>
        <dbReference type="ARBA" id="ARBA00012528"/>
    </source>
</evidence>
<dbReference type="EMBL" id="JAWXYC010000004">
    <property type="protein sequence ID" value="MDX5954239.1"/>
    <property type="molecule type" value="Genomic_DNA"/>
</dbReference>
<dbReference type="InterPro" id="IPR029787">
    <property type="entry name" value="Nucleotide_cyclase"/>
</dbReference>
<keyword evidence="4" id="KW-0808">Transferase</keyword>
<keyword evidence="4" id="KW-0548">Nucleotidyltransferase</keyword>
<evidence type="ECO:0000313" key="5">
    <source>
        <dbReference type="Proteomes" id="UP001277471"/>
    </source>
</evidence>
<dbReference type="PANTHER" id="PTHR45138:SF9">
    <property type="entry name" value="DIGUANYLATE CYCLASE DGCM-RELATED"/>
    <property type="match status" value="1"/>
</dbReference>
<protein>
    <recommendedName>
        <fullName evidence="1">diguanylate cyclase</fullName>
        <ecNumber evidence="1">2.7.7.65</ecNumber>
    </recommendedName>
</protein>
<gene>
    <name evidence="4" type="ORF">SIM66_23995</name>
</gene>
<dbReference type="NCBIfam" id="TIGR00254">
    <property type="entry name" value="GGDEF"/>
    <property type="match status" value="1"/>
</dbReference>
<dbReference type="InterPro" id="IPR000160">
    <property type="entry name" value="GGDEF_dom"/>
</dbReference>
<evidence type="ECO:0000259" key="3">
    <source>
        <dbReference type="PROSITE" id="PS50887"/>
    </source>
</evidence>
<dbReference type="PROSITE" id="PS50887">
    <property type="entry name" value="GGDEF"/>
    <property type="match status" value="1"/>
</dbReference>
<accession>A0ABU4PCU9</accession>
<dbReference type="InterPro" id="IPR050469">
    <property type="entry name" value="Diguanylate_Cyclase"/>
</dbReference>
<dbReference type="GeneID" id="56451877"/>
<comment type="catalytic activity">
    <reaction evidence="2">
        <text>2 GTP = 3',3'-c-di-GMP + 2 diphosphate</text>
        <dbReference type="Rhea" id="RHEA:24898"/>
        <dbReference type="ChEBI" id="CHEBI:33019"/>
        <dbReference type="ChEBI" id="CHEBI:37565"/>
        <dbReference type="ChEBI" id="CHEBI:58805"/>
        <dbReference type="EC" id="2.7.7.65"/>
    </reaction>
</comment>
<organism evidence="4 5">
    <name type="scientific">Azospirillum brasilense</name>
    <dbReference type="NCBI Taxonomy" id="192"/>
    <lineage>
        <taxon>Bacteria</taxon>
        <taxon>Pseudomonadati</taxon>
        <taxon>Pseudomonadota</taxon>
        <taxon>Alphaproteobacteria</taxon>
        <taxon>Rhodospirillales</taxon>
        <taxon>Azospirillaceae</taxon>
        <taxon>Azospirillum</taxon>
    </lineage>
</organism>
<dbReference type="Pfam" id="PF00990">
    <property type="entry name" value="GGDEF"/>
    <property type="match status" value="1"/>
</dbReference>
<evidence type="ECO:0000313" key="4">
    <source>
        <dbReference type="EMBL" id="MDX5954239.1"/>
    </source>
</evidence>
<reference evidence="4 5" key="1">
    <citation type="submission" date="2023-11" db="EMBL/GenBank/DDBJ databases">
        <title>MicrobeMod: A computational toolkit for identifying prokaryotic methylation and restriction-modification with nanopore sequencing.</title>
        <authorList>
            <person name="Crits-Christoph A."/>
            <person name="Kang S.C."/>
            <person name="Lee H."/>
            <person name="Ostrov N."/>
        </authorList>
    </citation>
    <scope>NUCLEOTIDE SEQUENCE [LARGE SCALE GENOMIC DNA]</scope>
    <source>
        <strain evidence="4 5">ATCC 29145</strain>
    </source>
</reference>
<dbReference type="PANTHER" id="PTHR45138">
    <property type="entry name" value="REGULATORY COMPONENTS OF SENSORY TRANSDUCTION SYSTEM"/>
    <property type="match status" value="1"/>
</dbReference>
<evidence type="ECO:0000256" key="2">
    <source>
        <dbReference type="ARBA" id="ARBA00034247"/>
    </source>
</evidence>
<dbReference type="RefSeq" id="WP_236778090.1">
    <property type="nucleotide sequence ID" value="NZ_CP012914.1"/>
</dbReference>
<proteinExistence type="predicted"/>
<dbReference type="GO" id="GO:0052621">
    <property type="term" value="F:diguanylate cyclase activity"/>
    <property type="evidence" value="ECO:0007669"/>
    <property type="project" value="UniProtKB-EC"/>
</dbReference>
<comment type="caution">
    <text evidence="4">The sequence shown here is derived from an EMBL/GenBank/DDBJ whole genome shotgun (WGS) entry which is preliminary data.</text>
</comment>